<dbReference type="InterPro" id="IPR040198">
    <property type="entry name" value="Fido_containing"/>
</dbReference>
<dbReference type="Proteomes" id="UP001054846">
    <property type="component" value="Chromosome"/>
</dbReference>
<sequence length="391" mass="43517">MEPLLPGEGRASEGLDDLALAIVGEDSALEQSLPPHIKRAMGELVRSMNCYYSNLIEGHDTHPIDIERALKQDYSAEPRKRELQLEAAAHIAVQQLIDADAGPAGASVVSAEWLAWVHEEFCTRLPSQLLTVKDLDTGRTCQVEPGRFRDGWVKVGAHTPPPPGDLPKFLDRFAQVYEPAGLGRARAFIAAGAAHHRLLWIHPFFDGNGRVARLFSNAYLRRLGVCRSGLWSVSRGLARRVEEYKKTLAAADDERRNDLDGRGTLSERGLVLFCRFFLDICLDQVRFMASLLQTDRLAERIEADMREETALGRLPKGADMLMRFAIRFGKFERGMAGQFTGYSDSQARVVLRALIERGYLRSDSPKGAVHVGFPAEAAEHWFPALFPAKPT</sequence>
<organism evidence="2 3">
    <name type="scientific">Gloeobacter morelensis MG652769</name>
    <dbReference type="NCBI Taxonomy" id="2781736"/>
    <lineage>
        <taxon>Bacteria</taxon>
        <taxon>Bacillati</taxon>
        <taxon>Cyanobacteriota</taxon>
        <taxon>Cyanophyceae</taxon>
        <taxon>Gloeobacterales</taxon>
        <taxon>Gloeobacteraceae</taxon>
        <taxon>Gloeobacter</taxon>
        <taxon>Gloeobacter morelensis</taxon>
    </lineage>
</organism>
<name>A0ABY3PTS8_9CYAN</name>
<dbReference type="EMBL" id="CP063845">
    <property type="protein sequence ID" value="UFP97086.1"/>
    <property type="molecule type" value="Genomic_DNA"/>
</dbReference>
<keyword evidence="3" id="KW-1185">Reference proteome</keyword>
<dbReference type="InterPro" id="IPR036597">
    <property type="entry name" value="Fido-like_dom_sf"/>
</dbReference>
<accession>A0ABY3PTS8</accession>
<dbReference type="Pfam" id="PF02661">
    <property type="entry name" value="Fic"/>
    <property type="match status" value="1"/>
</dbReference>
<evidence type="ECO:0000259" key="1">
    <source>
        <dbReference type="PROSITE" id="PS51459"/>
    </source>
</evidence>
<proteinExistence type="predicted"/>
<feature type="domain" description="Fido" evidence="1">
    <location>
        <begin position="109"/>
        <end position="279"/>
    </location>
</feature>
<evidence type="ECO:0000313" key="2">
    <source>
        <dbReference type="EMBL" id="UFP97086.1"/>
    </source>
</evidence>
<dbReference type="InterPro" id="IPR003812">
    <property type="entry name" value="Fido"/>
</dbReference>
<dbReference type="PROSITE" id="PS51459">
    <property type="entry name" value="FIDO"/>
    <property type="match status" value="1"/>
</dbReference>
<gene>
    <name evidence="2" type="ORF">ISF26_21395</name>
</gene>
<dbReference type="PANTHER" id="PTHR13504">
    <property type="entry name" value="FIDO DOMAIN-CONTAINING PROTEIN DDB_G0283145"/>
    <property type="match status" value="1"/>
</dbReference>
<dbReference type="PANTHER" id="PTHR13504:SF38">
    <property type="entry name" value="FIDO DOMAIN-CONTAINING PROTEIN"/>
    <property type="match status" value="1"/>
</dbReference>
<reference evidence="2 3" key="1">
    <citation type="journal article" date="2021" name="Genome Biol. Evol.">
        <title>Complete Genome Sequencing of a Novel Gloeobacter Species from a Waterfall Cave in Mexico.</title>
        <authorList>
            <person name="Saw J.H."/>
            <person name="Cardona T."/>
            <person name="Montejano G."/>
        </authorList>
    </citation>
    <scope>NUCLEOTIDE SEQUENCE [LARGE SCALE GENOMIC DNA]</scope>
    <source>
        <strain evidence="2">MG652769</strain>
    </source>
</reference>
<dbReference type="Gene3D" id="1.10.3290.10">
    <property type="entry name" value="Fido-like domain"/>
    <property type="match status" value="1"/>
</dbReference>
<evidence type="ECO:0000313" key="3">
    <source>
        <dbReference type="Proteomes" id="UP001054846"/>
    </source>
</evidence>
<protein>
    <submittedName>
        <fullName evidence="2">Fic family protein</fullName>
    </submittedName>
</protein>
<dbReference type="SUPFAM" id="SSF140931">
    <property type="entry name" value="Fic-like"/>
    <property type="match status" value="1"/>
</dbReference>